<keyword evidence="7 9" id="KW-1133">Transmembrane helix</keyword>
<dbReference type="GO" id="GO:0005886">
    <property type="term" value="C:plasma membrane"/>
    <property type="evidence" value="ECO:0007669"/>
    <property type="project" value="TreeGrafter"/>
</dbReference>
<gene>
    <name evidence="11" type="primary">ABCG1_2</name>
    <name evidence="11" type="ORF">B7P43_G01204</name>
</gene>
<evidence type="ECO:0000256" key="3">
    <source>
        <dbReference type="ARBA" id="ARBA00022448"/>
    </source>
</evidence>
<evidence type="ECO:0000256" key="6">
    <source>
        <dbReference type="ARBA" id="ARBA00022840"/>
    </source>
</evidence>
<dbReference type="InterPro" id="IPR050352">
    <property type="entry name" value="ABCG_transporters"/>
</dbReference>
<dbReference type="SUPFAM" id="SSF52540">
    <property type="entry name" value="P-loop containing nucleoside triphosphate hydrolases"/>
    <property type="match status" value="1"/>
</dbReference>
<feature type="transmembrane region" description="Helical" evidence="9">
    <location>
        <begin position="541"/>
        <end position="565"/>
    </location>
</feature>
<comment type="subcellular location">
    <subcellularLocation>
        <location evidence="1">Membrane</location>
        <topology evidence="1">Multi-pass membrane protein</topology>
    </subcellularLocation>
</comment>
<name>A0A2J7RCU4_9NEOP</name>
<dbReference type="PANTHER" id="PTHR48041">
    <property type="entry name" value="ABC TRANSPORTER G FAMILY MEMBER 28"/>
    <property type="match status" value="1"/>
</dbReference>
<proteinExistence type="inferred from homology"/>
<dbReference type="InParanoid" id="A0A2J7RCU4"/>
<dbReference type="Pfam" id="PF01061">
    <property type="entry name" value="ABC2_membrane"/>
    <property type="match status" value="1"/>
</dbReference>
<keyword evidence="6 11" id="KW-0067">ATP-binding</keyword>
<dbReference type="GO" id="GO:0005524">
    <property type="term" value="F:ATP binding"/>
    <property type="evidence" value="ECO:0007669"/>
    <property type="project" value="UniProtKB-KW"/>
</dbReference>
<dbReference type="PROSITE" id="PS00211">
    <property type="entry name" value="ABC_TRANSPORTER_1"/>
    <property type="match status" value="1"/>
</dbReference>
<dbReference type="Pfam" id="PF00005">
    <property type="entry name" value="ABC_tran"/>
    <property type="match status" value="1"/>
</dbReference>
<keyword evidence="4 9" id="KW-0812">Transmembrane</keyword>
<keyword evidence="12" id="KW-1185">Reference proteome</keyword>
<dbReference type="EMBL" id="NEVH01005883">
    <property type="protein sequence ID" value="PNF38648.1"/>
    <property type="molecule type" value="Genomic_DNA"/>
</dbReference>
<accession>A0A2J7RCU4</accession>
<dbReference type="InterPro" id="IPR027417">
    <property type="entry name" value="P-loop_NTPase"/>
</dbReference>
<protein>
    <submittedName>
        <fullName evidence="11">ATP-binding cassette sub-family G member 1</fullName>
    </submittedName>
</protein>
<evidence type="ECO:0000256" key="2">
    <source>
        <dbReference type="ARBA" id="ARBA00005814"/>
    </source>
</evidence>
<feature type="domain" description="ABC transporter" evidence="10">
    <location>
        <begin position="107"/>
        <end position="346"/>
    </location>
</feature>
<dbReference type="PROSITE" id="PS50893">
    <property type="entry name" value="ABC_TRANSPORTER_2"/>
    <property type="match status" value="1"/>
</dbReference>
<feature type="transmembrane region" description="Helical" evidence="9">
    <location>
        <begin position="467"/>
        <end position="487"/>
    </location>
</feature>
<dbReference type="PANTHER" id="PTHR48041:SF133">
    <property type="entry name" value="GH24286P"/>
    <property type="match status" value="1"/>
</dbReference>
<dbReference type="FunFam" id="3.40.50.300:FF:000891">
    <property type="entry name" value="ATP-binding cassette sub-family G member"/>
    <property type="match status" value="1"/>
</dbReference>
<evidence type="ECO:0000256" key="9">
    <source>
        <dbReference type="SAM" id="Phobius"/>
    </source>
</evidence>
<dbReference type="InterPro" id="IPR017871">
    <property type="entry name" value="ABC_transporter-like_CS"/>
</dbReference>
<dbReference type="InterPro" id="IPR003593">
    <property type="entry name" value="AAA+_ATPase"/>
</dbReference>
<comment type="similarity">
    <text evidence="2">Belongs to the ABC transporter superfamily. ABCG family. Eye pigment precursor importer (TC 3.A.1.204) subfamily.</text>
</comment>
<dbReference type="Gene3D" id="3.40.50.300">
    <property type="entry name" value="P-loop containing nucleotide triphosphate hydrolases"/>
    <property type="match status" value="1"/>
</dbReference>
<dbReference type="InterPro" id="IPR013525">
    <property type="entry name" value="ABC2_TM"/>
</dbReference>
<evidence type="ECO:0000313" key="11">
    <source>
        <dbReference type="EMBL" id="PNF38648.1"/>
    </source>
</evidence>
<dbReference type="AlphaFoldDB" id="A0A2J7RCU4"/>
<dbReference type="GO" id="GO:0140359">
    <property type="term" value="F:ABC-type transporter activity"/>
    <property type="evidence" value="ECO:0007669"/>
    <property type="project" value="InterPro"/>
</dbReference>
<evidence type="ECO:0000256" key="1">
    <source>
        <dbReference type="ARBA" id="ARBA00004141"/>
    </source>
</evidence>
<keyword evidence="8 9" id="KW-0472">Membrane</keyword>
<dbReference type="InterPro" id="IPR043926">
    <property type="entry name" value="ABCG_dom"/>
</dbReference>
<dbReference type="SMART" id="SM00382">
    <property type="entry name" value="AAA"/>
    <property type="match status" value="1"/>
</dbReference>
<dbReference type="InterPro" id="IPR003439">
    <property type="entry name" value="ABC_transporter-like_ATP-bd"/>
</dbReference>
<feature type="transmembrane region" description="Helical" evidence="9">
    <location>
        <begin position="607"/>
        <end position="626"/>
    </location>
</feature>
<feature type="transmembrane region" description="Helical" evidence="9">
    <location>
        <begin position="689"/>
        <end position="713"/>
    </location>
</feature>
<dbReference type="Pfam" id="PF19055">
    <property type="entry name" value="ABC2_membrane_7"/>
    <property type="match status" value="1"/>
</dbReference>
<evidence type="ECO:0000256" key="7">
    <source>
        <dbReference type="ARBA" id="ARBA00022989"/>
    </source>
</evidence>
<dbReference type="STRING" id="105785.A0A2J7RCU4"/>
<evidence type="ECO:0000259" key="10">
    <source>
        <dbReference type="PROSITE" id="PS50893"/>
    </source>
</evidence>
<dbReference type="GO" id="GO:0016887">
    <property type="term" value="F:ATP hydrolysis activity"/>
    <property type="evidence" value="ECO:0007669"/>
    <property type="project" value="InterPro"/>
</dbReference>
<keyword evidence="5" id="KW-0547">Nucleotide-binding</keyword>
<organism evidence="11 12">
    <name type="scientific">Cryptotermes secundus</name>
    <dbReference type="NCBI Taxonomy" id="105785"/>
    <lineage>
        <taxon>Eukaryota</taxon>
        <taxon>Metazoa</taxon>
        <taxon>Ecdysozoa</taxon>
        <taxon>Arthropoda</taxon>
        <taxon>Hexapoda</taxon>
        <taxon>Insecta</taxon>
        <taxon>Pterygota</taxon>
        <taxon>Neoptera</taxon>
        <taxon>Polyneoptera</taxon>
        <taxon>Dictyoptera</taxon>
        <taxon>Blattodea</taxon>
        <taxon>Blattoidea</taxon>
        <taxon>Termitoidae</taxon>
        <taxon>Kalotermitidae</taxon>
        <taxon>Cryptotermitinae</taxon>
        <taxon>Cryptotermes</taxon>
    </lineage>
</organism>
<reference evidence="11 12" key="1">
    <citation type="submission" date="2017-12" db="EMBL/GenBank/DDBJ databases">
        <title>Hemimetabolous genomes reveal molecular basis of termite eusociality.</title>
        <authorList>
            <person name="Harrison M.C."/>
            <person name="Jongepier E."/>
            <person name="Robertson H.M."/>
            <person name="Arning N."/>
            <person name="Bitard-Feildel T."/>
            <person name="Chao H."/>
            <person name="Childers C.P."/>
            <person name="Dinh H."/>
            <person name="Doddapaneni H."/>
            <person name="Dugan S."/>
            <person name="Gowin J."/>
            <person name="Greiner C."/>
            <person name="Han Y."/>
            <person name="Hu H."/>
            <person name="Hughes D.S.T."/>
            <person name="Huylmans A.-K."/>
            <person name="Kemena C."/>
            <person name="Kremer L.P.M."/>
            <person name="Lee S.L."/>
            <person name="Lopez-Ezquerra A."/>
            <person name="Mallet L."/>
            <person name="Monroy-Kuhn J.M."/>
            <person name="Moser A."/>
            <person name="Murali S.C."/>
            <person name="Muzny D.M."/>
            <person name="Otani S."/>
            <person name="Piulachs M.-D."/>
            <person name="Poelchau M."/>
            <person name="Qu J."/>
            <person name="Schaub F."/>
            <person name="Wada-Katsumata A."/>
            <person name="Worley K.C."/>
            <person name="Xie Q."/>
            <person name="Ylla G."/>
            <person name="Poulsen M."/>
            <person name="Gibbs R.A."/>
            <person name="Schal C."/>
            <person name="Richards S."/>
            <person name="Belles X."/>
            <person name="Korb J."/>
            <person name="Bornberg-Bauer E."/>
        </authorList>
    </citation>
    <scope>NUCLEOTIDE SEQUENCE [LARGE SCALE GENOMIC DNA]</scope>
    <source>
        <tissue evidence="11">Whole body</tissue>
    </source>
</reference>
<feature type="transmembrane region" description="Helical" evidence="9">
    <location>
        <begin position="577"/>
        <end position="600"/>
    </location>
</feature>
<evidence type="ECO:0000256" key="4">
    <source>
        <dbReference type="ARBA" id="ARBA00022692"/>
    </source>
</evidence>
<dbReference type="Proteomes" id="UP000235965">
    <property type="component" value="Unassembled WGS sequence"/>
</dbReference>
<dbReference type="CDD" id="cd03213">
    <property type="entry name" value="ABCG_EPDR"/>
    <property type="match status" value="1"/>
</dbReference>
<evidence type="ECO:0000313" key="12">
    <source>
        <dbReference type="Proteomes" id="UP000235965"/>
    </source>
</evidence>
<keyword evidence="3" id="KW-0813">Transport</keyword>
<evidence type="ECO:0000256" key="5">
    <source>
        <dbReference type="ARBA" id="ARBA00022741"/>
    </source>
</evidence>
<comment type="caution">
    <text evidence="11">The sequence shown here is derived from an EMBL/GenBank/DDBJ whole genome shotgun (WGS) entry which is preliminary data.</text>
</comment>
<evidence type="ECO:0000256" key="8">
    <source>
        <dbReference type="ARBA" id="ARBA00023136"/>
    </source>
</evidence>
<feature type="transmembrane region" description="Helical" evidence="9">
    <location>
        <begin position="499"/>
        <end position="520"/>
    </location>
</feature>
<dbReference type="OrthoDB" id="66620at2759"/>
<sequence length="719" mass="80237">MAEGNASASCSRTTVTTAVVLGNTNSSSTHVSAVVHSNSSDCDTSDSICSVAAESTTLFSAILAARRPHIPKLETLRHSPPQCSPTLISTVPQPTTEQCDSSRTLSISFSELSYSVKTGIKRESKCILKRVSGEFQSGELTAIMGPSGAGKSTLMDIIAGYTTNGVTGSVRVNGFERDIHQFRKQSCYIMQDDKVQPLLTVQEAMKVAVSLKLGPEFSSRYKLERVDQILNSMGLSEVKKTKSRSLSGGQRKRLAIALELVNNPPVMFFDEPTSGLDSSTSRQCLTVLKRLATEGRTVVCTIHQPSATLFEMFDHLYVIADGMCIYQGSIKGMVPYLSEVGLDCPQYHNPADFVLEVSTGEYGDHNGALVAAIKNGKCNDWRRRQPERSSFSYHGAMPPSSMIPVYVPCIPPTPASAHDSHVHETETKHGDTTESHIRDHPTSLLSQFVCLLKRTFLLILRDKFLTVARLTIHMIVGVLIGLIYYKIGNDAAHVFDNIGLLYFSIMFLMFTAFSSMILTFPSEIPVISREYFNRWYSLKSYYLAVTVADVPLQIICSVGYTLIVYHMTAQPPDVMRYVLFVTICTMVAMVAQSIGLLIGVSMSIQNGMVWGALAIMPFMIFSGYFVHMNDAPTYFRWLFHISYLKYGFDGALISIYSYERKELECSIDYCHYTNPKKFLKALDMGNDNYWFNSIILGVMFFSLRFLCYFILLYRLKNRY</sequence>